<keyword evidence="4" id="KW-1185">Reference proteome</keyword>
<accession>A0A127AAT9</accession>
<keyword evidence="3" id="KW-0614">Plasmid</keyword>
<feature type="domain" description="MobA/VirD2-like nuclease" evidence="2">
    <location>
        <begin position="71"/>
        <end position="171"/>
    </location>
</feature>
<name>A0A127AAT9_9MICC</name>
<dbReference type="OrthoDB" id="4382201at2"/>
<dbReference type="InterPro" id="IPR005094">
    <property type="entry name" value="Endonuclease_MobA/VirD2"/>
</dbReference>
<feature type="region of interest" description="Disordered" evidence="1">
    <location>
        <begin position="483"/>
        <end position="535"/>
    </location>
</feature>
<dbReference type="AlphaFoldDB" id="A0A127AAT9"/>
<dbReference type="Pfam" id="PF03432">
    <property type="entry name" value="Relaxase"/>
    <property type="match status" value="1"/>
</dbReference>
<geneLocation type="plasmid" evidence="3 4">
    <name>pSA01</name>
</geneLocation>
<proteinExistence type="predicted"/>
<evidence type="ECO:0000256" key="1">
    <source>
        <dbReference type="SAM" id="MobiDB-lite"/>
    </source>
</evidence>
<dbReference type="Proteomes" id="UP000070134">
    <property type="component" value="Plasmid pSA01"/>
</dbReference>
<evidence type="ECO:0000259" key="2">
    <source>
        <dbReference type="Pfam" id="PF03432"/>
    </source>
</evidence>
<evidence type="ECO:0000313" key="3">
    <source>
        <dbReference type="EMBL" id="AMM34792.1"/>
    </source>
</evidence>
<protein>
    <submittedName>
        <fullName evidence="3">Relaxase</fullName>
    </submittedName>
</protein>
<evidence type="ECO:0000313" key="4">
    <source>
        <dbReference type="Proteomes" id="UP000070134"/>
    </source>
</evidence>
<reference evidence="3 4" key="1">
    <citation type="submission" date="2016-02" db="EMBL/GenBank/DDBJ databases">
        <title>Complete genome of Sinomonas atrocyanea KCTC 3377.</title>
        <authorList>
            <person name="Kim K.M."/>
        </authorList>
    </citation>
    <scope>NUCLEOTIDE SEQUENCE [LARGE SCALE GENOMIC DNA]</scope>
    <source>
        <strain evidence="3 4">KCTC 3377</strain>
        <plasmid evidence="3 4">pSA01</plasmid>
    </source>
</reference>
<organism evidence="3 4">
    <name type="scientific">Sinomonas atrocyanea</name>
    <dbReference type="NCBI Taxonomy" id="37927"/>
    <lineage>
        <taxon>Bacteria</taxon>
        <taxon>Bacillati</taxon>
        <taxon>Actinomycetota</taxon>
        <taxon>Actinomycetes</taxon>
        <taxon>Micrococcales</taxon>
        <taxon>Micrococcaceae</taxon>
        <taxon>Sinomonas</taxon>
    </lineage>
</organism>
<gene>
    <name evidence="3" type="ORF">SA2016_4140</name>
</gene>
<feature type="compositionally biased region" description="Basic and acidic residues" evidence="1">
    <location>
        <begin position="526"/>
        <end position="535"/>
    </location>
</feature>
<dbReference type="RefSeq" id="WP_066503134.1">
    <property type="nucleotide sequence ID" value="NZ_BJMO01000025.1"/>
</dbReference>
<sequence length="535" mass="57792">MIPNVTKGDRMVGLINYLVGPGRSNEHRDQRLLAASESIVSVEVGQRLDADSALALGREMDIPKSVFGAGKEGARHVFHVSLSLSADEGQLSDEAWGKIAHGFAEKMGFTGSDGKPPCRWIAIHHGSSKAGNDHIHVAVSMVREDGTRWSQHKDFKRAQDACAELEEEHGLRVVRGPHAERGYHPKERERTVAMGAAELDRDRLQRVLRAASTASMDEAEFVRRLRRSGVLVRPRFAQGGTGAVAGYSVALRPESRAERPVWFGGGKIARDLTLPQLRKGWNVTDETVAAALAEWQAAAQGKRPTTEGREVHEPTAAEWEKATAEVGQLYERMKTVPLDDDALWAQAARETSGAFAAWSLRTEAVPGPLAATAKALARTAQLRRFPPGVEHAPMPSAKGAGMLLMQTSVGPSTAAGHALLLAQLRNTMRAIHDMHKTAGRLGDAERVRAAAMDKLTIVRADLQALQTQHATEQAPAAGSRWLAAAPRVESEEETVQRLVAQSFPDAPTTAPGNAPEQTQSGARSAGPERDRGRGR</sequence>
<dbReference type="KEGG" id="satk:SA2016_4140"/>
<dbReference type="EMBL" id="CP014519">
    <property type="protein sequence ID" value="AMM34792.1"/>
    <property type="molecule type" value="Genomic_DNA"/>
</dbReference>